<protein>
    <recommendedName>
        <fullName evidence="15">Peroxisomal ATPase PEX1</fullName>
    </recommendedName>
    <alternativeName>
        <fullName evidence="14">Peroxin-1</fullName>
    </alternativeName>
</protein>
<evidence type="ECO:0000256" key="13">
    <source>
        <dbReference type="ARBA" id="ARBA00023140"/>
    </source>
</evidence>
<dbReference type="PANTHER" id="PTHR23077:SF12">
    <property type="entry name" value="PEROXISOMAL ATPASE PEX1"/>
    <property type="match status" value="1"/>
</dbReference>
<dbReference type="InterPro" id="IPR027417">
    <property type="entry name" value="P-loop_NTPase"/>
</dbReference>
<dbReference type="InterPro" id="IPR036514">
    <property type="entry name" value="SGNH_hydro_sf"/>
</dbReference>
<evidence type="ECO:0000256" key="17">
    <source>
        <dbReference type="ARBA" id="ARBA00048778"/>
    </source>
</evidence>
<dbReference type="FunFam" id="3.40.50.300:FF:001620">
    <property type="entry name" value="Peroxisome biogenesis protein 1"/>
    <property type="match status" value="1"/>
</dbReference>
<dbReference type="GO" id="GO:0016558">
    <property type="term" value="P:protein import into peroxisome matrix"/>
    <property type="evidence" value="ECO:0007669"/>
    <property type="project" value="EnsemblPlants"/>
</dbReference>
<dbReference type="CDD" id="cd19526">
    <property type="entry name" value="RecA-like_PEX1_r2"/>
    <property type="match status" value="1"/>
</dbReference>
<keyword evidence="5" id="KW-0963">Cytoplasm</keyword>
<feature type="chain" id="PRO_5001821760" description="Peroxisomal ATPase PEX1" evidence="19">
    <location>
        <begin position="29"/>
        <end position="1443"/>
    </location>
</feature>
<dbReference type="Gene3D" id="3.40.50.1110">
    <property type="entry name" value="SGNH hydrolase"/>
    <property type="match status" value="1"/>
</dbReference>
<evidence type="ECO:0000256" key="7">
    <source>
        <dbReference type="ARBA" id="ARBA00022737"/>
    </source>
</evidence>
<dbReference type="CDD" id="cd01837">
    <property type="entry name" value="SGNH_plant_lipase_like"/>
    <property type="match status" value="1"/>
</dbReference>
<evidence type="ECO:0000256" key="15">
    <source>
        <dbReference type="ARBA" id="ARBA00034532"/>
    </source>
</evidence>
<feature type="domain" description="AAA+ ATPase" evidence="20">
    <location>
        <begin position="1190"/>
        <end position="1326"/>
    </location>
</feature>
<dbReference type="Gene3D" id="3.10.330.10">
    <property type="match status" value="1"/>
</dbReference>
<dbReference type="OrthoDB" id="2187at2759"/>
<accession>A0A087G5R3</accession>
<evidence type="ECO:0000256" key="11">
    <source>
        <dbReference type="ARBA" id="ARBA00022927"/>
    </source>
</evidence>
<comment type="subcellular location">
    <subcellularLocation>
        <location evidence="1">Cytoplasm</location>
        <location evidence="1">Cytosol</location>
    </subcellularLocation>
    <subcellularLocation>
        <location evidence="16">Peroxisome membrane</location>
    </subcellularLocation>
</comment>
<dbReference type="Gene3D" id="1.10.8.60">
    <property type="match status" value="2"/>
</dbReference>
<evidence type="ECO:0000256" key="19">
    <source>
        <dbReference type="SAM" id="SignalP"/>
    </source>
</evidence>
<feature type="domain" description="AAA+ ATPase" evidence="20">
    <location>
        <begin position="905"/>
        <end position="1058"/>
    </location>
</feature>
<evidence type="ECO:0000256" key="5">
    <source>
        <dbReference type="ARBA" id="ARBA00022490"/>
    </source>
</evidence>
<evidence type="ECO:0000259" key="20">
    <source>
        <dbReference type="SMART" id="SM00382"/>
    </source>
</evidence>
<sequence length="1443" mass="157862">MSFTIQSFILVPWFLVLVVLTVVITASGQNSPMFPAMFVFGDSLVDNGNNNRLNSLARSNYLPYGIDFDGGQPTGRFSNGKTIVDFIGELLGLPEIPAFMETVDGGVDILRGVNYASAAGGILEETGRHLGERFSMRRQVENFDKTLMEIKRTKDSTVKEYMAKSLVVVSLGNNDYINNYLKPTLFLTSSIYDPTSFADLLLSNFTSHLLELYGKGFRKFVLAGVGPLGCIPDQLAARGALPGECVSAVNEMAEQFNNRLKSLVDRLNSDNKTTGEGIFVYGNTYGAAVDILTNPFAYGFEVTDRGCCGVGRNRGEITCLPLAMETEAVVRTVAGVDCFVSLPHQLLHTLQSTSSSPLPPLLPVELRSGDRRWPVAWSGSSSSSSAIEIARVFAESISLPDGIVVQVRVLPNVQKATLVTVEPETEDDWEVLELNAELAEAAILSQVRILHETMKFPLWLHDRTVIRFAVVSTFPSKGVVQLVPGTEVAVAPKRRDRNLNAKKGANAPEKECNNVKVLLRVQDTDRSASHEADVKGFELRVALTSIAYIHPETAKRYLLESLQLISVSPRIPVKGKGSAKKDEALNVKNSEAKVVENGVPNAKNDPRRAILRLVFSDLAAKGHLMMAESLRLYLGAGLHSWVYLRGCNMNVNKEIPALSLSPCIFKISEKEKVLDRGTDSLGNHNSIRKSSHPLSGLSTNLDVVDWSVHEKVITALSSEGLRDKGEKDNAYQLKNKKGLECLTRLWSLAQLDAIASVKKVDVSSLVVGRETLFHFEVRGLDSYKSRDAHLEIGKKDKNVPLEILYVMTVSDESTLGDEFTVYELTSDISEKRDSEVHTEPVLEKMDLGEPIFFSTAKERYCNKGVSPDISSLTWMGPIVSDVIKRLTALLSPAAGMWFSKFNIPSPGHILIYGPPGSGKTILARAAAKYFEEQKDLLAHVILVSCSSLALEKVQHIHQVLSSVIAEGLEHAPSVIILDDLDSIISSASDTEGTQASNAITMLTKFLTDVIDDYGEYRNISCGIGPLAFVASVQALDQIPQTLSSSGRFDFHVQLAAPATSERGAILKHEIQKRLLDCSEDILLDLAAKCEGYDAYDLEILVDRAVHAAIGRHLPSESNISRYTLVKEDFTRAMHEFVPVAMRDITKSASEGGRSGWEDVGGVTDIKNAIKEMIELPSRFPKIFAKSPLRLRSNVLLYGPPGCGKTHIVGAAAAACSLRFISVKGPELLNKYIGASEQSVRDIFSKAAAAAPCILFFDEFDSIAPKRGHDNTGVTDRVVNQFLTELDGVEVLTGVFVFAATSRPDLLDPALLRPGRLDRLLMCDFPSPPERLEILTVLSRKLPMADDIDLDPIAQITEGFSGADLQALLSDAQLAAVHEFLDKEDKPEPGITPIITDPLLKSIASKAKPSVSETEKQKLYDIYSQFLDSRKSSREAKGKRATLA</sequence>
<evidence type="ECO:0000256" key="3">
    <source>
        <dbReference type="ARBA" id="ARBA00008668"/>
    </source>
</evidence>
<keyword evidence="6" id="KW-0962">Peroxisome biogenesis</keyword>
<dbReference type="Proteomes" id="UP000029120">
    <property type="component" value="Chromosome 8"/>
</dbReference>
<dbReference type="FunFam" id="3.10.330.10:FF:000006">
    <property type="entry name" value="Peroxisome biogenesis factor 1"/>
    <property type="match status" value="1"/>
</dbReference>
<dbReference type="SUPFAM" id="SSF50692">
    <property type="entry name" value="ADC-like"/>
    <property type="match status" value="1"/>
</dbReference>
<dbReference type="GO" id="GO:0005829">
    <property type="term" value="C:cytosol"/>
    <property type="evidence" value="ECO:0007669"/>
    <property type="project" value="UniProtKB-SubCell"/>
</dbReference>
<keyword evidence="11" id="KW-0653">Protein transport</keyword>
<evidence type="ECO:0000256" key="9">
    <source>
        <dbReference type="ARBA" id="ARBA00022801"/>
    </source>
</evidence>
<dbReference type="GO" id="GO:0006635">
    <property type="term" value="P:fatty acid beta-oxidation"/>
    <property type="evidence" value="ECO:0007669"/>
    <property type="project" value="EnsemblPlants"/>
</dbReference>
<dbReference type="InterPro" id="IPR041569">
    <property type="entry name" value="AAA_lid_3"/>
</dbReference>
<evidence type="ECO:0000313" key="22">
    <source>
        <dbReference type="Proteomes" id="UP000029120"/>
    </source>
</evidence>
<dbReference type="InterPro" id="IPR003593">
    <property type="entry name" value="AAA+_ATPase"/>
</dbReference>
<dbReference type="EMBL" id="CM002876">
    <property type="protein sequence ID" value="KFK25215.1"/>
    <property type="molecule type" value="Genomic_DNA"/>
</dbReference>
<dbReference type="Pfam" id="PF09262">
    <property type="entry name" value="PEX-1N"/>
    <property type="match status" value="1"/>
</dbReference>
<dbReference type="SUPFAM" id="SSF52540">
    <property type="entry name" value="P-loop containing nucleoside triphosphate hydrolases"/>
    <property type="match status" value="2"/>
</dbReference>
<dbReference type="InterPro" id="IPR003959">
    <property type="entry name" value="ATPase_AAA_core"/>
</dbReference>
<dbReference type="InterPro" id="IPR001087">
    <property type="entry name" value="GDSL"/>
</dbReference>
<reference evidence="22" key="1">
    <citation type="journal article" date="2015" name="Nat. Plants">
        <title>Genome expansion of Arabis alpina linked with retrotransposition and reduced symmetric DNA methylation.</title>
        <authorList>
            <person name="Willing E.M."/>
            <person name="Rawat V."/>
            <person name="Mandakova T."/>
            <person name="Maumus F."/>
            <person name="James G.V."/>
            <person name="Nordstroem K.J."/>
            <person name="Becker C."/>
            <person name="Warthmann N."/>
            <person name="Chica C."/>
            <person name="Szarzynska B."/>
            <person name="Zytnicki M."/>
            <person name="Albani M.C."/>
            <person name="Kiefer C."/>
            <person name="Bergonzi S."/>
            <person name="Castaings L."/>
            <person name="Mateos J.L."/>
            <person name="Berns M.C."/>
            <person name="Bujdoso N."/>
            <person name="Piofczyk T."/>
            <person name="de Lorenzo L."/>
            <person name="Barrero-Sicilia C."/>
            <person name="Mateos I."/>
            <person name="Piednoel M."/>
            <person name="Hagmann J."/>
            <person name="Chen-Min-Tao R."/>
            <person name="Iglesias-Fernandez R."/>
            <person name="Schuster S.C."/>
            <person name="Alonso-Blanco C."/>
            <person name="Roudier F."/>
            <person name="Carbonero P."/>
            <person name="Paz-Ares J."/>
            <person name="Davis S.J."/>
            <person name="Pecinka A."/>
            <person name="Quesneville H."/>
            <person name="Colot V."/>
            <person name="Lysak M.A."/>
            <person name="Weigel D."/>
            <person name="Coupland G."/>
            <person name="Schneeberger K."/>
        </authorList>
    </citation>
    <scope>NUCLEOTIDE SEQUENCE [LARGE SCALE GENOMIC DNA]</scope>
    <source>
        <strain evidence="22">cv. Pajares</strain>
    </source>
</reference>
<dbReference type="Pfam" id="PF17862">
    <property type="entry name" value="AAA_lid_3"/>
    <property type="match status" value="1"/>
</dbReference>
<comment type="catalytic activity">
    <reaction evidence="17">
        <text>ATP + H2O = ADP + phosphate + H(+)</text>
        <dbReference type="Rhea" id="RHEA:13065"/>
        <dbReference type="ChEBI" id="CHEBI:15377"/>
        <dbReference type="ChEBI" id="CHEBI:15378"/>
        <dbReference type="ChEBI" id="CHEBI:30616"/>
        <dbReference type="ChEBI" id="CHEBI:43474"/>
        <dbReference type="ChEBI" id="CHEBI:456216"/>
    </reaction>
    <physiologicalReaction direction="left-to-right" evidence="17">
        <dbReference type="Rhea" id="RHEA:13066"/>
    </physiologicalReaction>
</comment>
<dbReference type="InterPro" id="IPR050168">
    <property type="entry name" value="AAA_ATPase_domain"/>
</dbReference>
<evidence type="ECO:0000313" key="21">
    <source>
        <dbReference type="EMBL" id="KFK25215.1"/>
    </source>
</evidence>
<evidence type="ECO:0000256" key="16">
    <source>
        <dbReference type="ARBA" id="ARBA00046271"/>
    </source>
</evidence>
<keyword evidence="8" id="KW-0547">Nucleotide-binding</keyword>
<comment type="subunit">
    <text evidence="18">Interacts with PEX6; forming the PEX1-PEX6 AAA ATPase complex, which is composed of a heterohexamer formed by a trimer of PEX1-PEX6 dimers.</text>
</comment>
<dbReference type="GO" id="GO:0005778">
    <property type="term" value="C:peroxisomal membrane"/>
    <property type="evidence" value="ECO:0007669"/>
    <property type="project" value="UniProtKB-SubCell"/>
</dbReference>
<keyword evidence="10" id="KW-0067">ATP-binding</keyword>
<proteinExistence type="inferred from homology"/>
<keyword evidence="7" id="KW-0677">Repeat</keyword>
<dbReference type="OMA" id="WVVAWSG"/>
<comment type="similarity">
    <text evidence="3">Belongs to the 'GDSL' lipolytic enzyme family.</text>
</comment>
<dbReference type="FunFam" id="1.10.8.60:FF:000105">
    <property type="entry name" value="PeRoXisome assembly factor"/>
    <property type="match status" value="1"/>
</dbReference>
<dbReference type="PANTHER" id="PTHR23077">
    <property type="entry name" value="AAA-FAMILY ATPASE"/>
    <property type="match status" value="1"/>
</dbReference>
<keyword evidence="13" id="KW-0576">Peroxisome</keyword>
<dbReference type="FunFam" id="3.40.50.300:FF:000149">
    <property type="entry name" value="Nuclear valosin-containing protein-like"/>
    <property type="match status" value="1"/>
</dbReference>
<dbReference type="Gramene" id="KFK25215">
    <property type="protein sequence ID" value="KFK25215"/>
    <property type="gene ID" value="AALP_AA8G082100"/>
</dbReference>
<evidence type="ECO:0000256" key="14">
    <source>
        <dbReference type="ARBA" id="ARBA00032509"/>
    </source>
</evidence>
<dbReference type="CDD" id="cd19481">
    <property type="entry name" value="RecA-like_protease"/>
    <property type="match status" value="1"/>
</dbReference>
<dbReference type="SMART" id="SM00382">
    <property type="entry name" value="AAA"/>
    <property type="match status" value="2"/>
</dbReference>
<dbReference type="eggNOG" id="KOG0735">
    <property type="taxonomic scope" value="Eukaryota"/>
</dbReference>
<evidence type="ECO:0000256" key="1">
    <source>
        <dbReference type="ARBA" id="ARBA00004514"/>
    </source>
</evidence>
<comment type="similarity">
    <text evidence="2">Belongs to the AAA ATPase family.</text>
</comment>
<evidence type="ECO:0000256" key="18">
    <source>
        <dbReference type="ARBA" id="ARBA00064205"/>
    </source>
</evidence>
<dbReference type="Pfam" id="PF00657">
    <property type="entry name" value="Lipase_GDSL"/>
    <property type="match status" value="1"/>
</dbReference>
<evidence type="ECO:0000256" key="2">
    <source>
        <dbReference type="ARBA" id="ARBA00006914"/>
    </source>
</evidence>
<dbReference type="InterPro" id="IPR029067">
    <property type="entry name" value="CDC48_domain_2-like_sf"/>
</dbReference>
<keyword evidence="19" id="KW-0732">Signal</keyword>
<dbReference type="GO" id="GO:0005524">
    <property type="term" value="F:ATP binding"/>
    <property type="evidence" value="ECO:0007669"/>
    <property type="project" value="UniProtKB-KW"/>
</dbReference>
<dbReference type="Gene3D" id="3.40.50.300">
    <property type="entry name" value="P-loop containing nucleotide triphosphate hydrolases"/>
    <property type="match status" value="2"/>
</dbReference>
<dbReference type="GO" id="GO:0016887">
    <property type="term" value="F:ATP hydrolysis activity"/>
    <property type="evidence" value="ECO:0007669"/>
    <property type="project" value="InterPro"/>
</dbReference>
<dbReference type="GO" id="GO:0016788">
    <property type="term" value="F:hydrolase activity, acting on ester bonds"/>
    <property type="evidence" value="ECO:0007669"/>
    <property type="project" value="InterPro"/>
</dbReference>
<feature type="signal peptide" evidence="19">
    <location>
        <begin position="1"/>
        <end position="28"/>
    </location>
</feature>
<keyword evidence="4" id="KW-0813">Transport</keyword>
<evidence type="ECO:0000256" key="4">
    <source>
        <dbReference type="ARBA" id="ARBA00022448"/>
    </source>
</evidence>
<dbReference type="InterPro" id="IPR009010">
    <property type="entry name" value="Asp_de-COase-like_dom_sf"/>
</dbReference>
<dbReference type="PROSITE" id="PS00674">
    <property type="entry name" value="AAA"/>
    <property type="match status" value="1"/>
</dbReference>
<dbReference type="Pfam" id="PF00004">
    <property type="entry name" value="AAA"/>
    <property type="match status" value="2"/>
</dbReference>
<evidence type="ECO:0000256" key="12">
    <source>
        <dbReference type="ARBA" id="ARBA00023136"/>
    </source>
</evidence>
<name>A0A087G5R3_ARAAL</name>
<keyword evidence="9" id="KW-0378">Hydrolase</keyword>
<keyword evidence="22" id="KW-1185">Reference proteome</keyword>
<gene>
    <name evidence="21" type="ordered locus">AALP_Aa8g082100</name>
</gene>
<evidence type="ECO:0000256" key="8">
    <source>
        <dbReference type="ARBA" id="ARBA00022741"/>
    </source>
</evidence>
<dbReference type="InterPro" id="IPR035669">
    <property type="entry name" value="SGNH_plant_lipase-like"/>
</dbReference>
<evidence type="ECO:0000256" key="10">
    <source>
        <dbReference type="ARBA" id="ARBA00022840"/>
    </source>
</evidence>
<evidence type="ECO:0000256" key="6">
    <source>
        <dbReference type="ARBA" id="ARBA00022593"/>
    </source>
</evidence>
<keyword evidence="12" id="KW-0472">Membrane</keyword>
<organism evidence="21 22">
    <name type="scientific">Arabis alpina</name>
    <name type="common">Alpine rock-cress</name>
    <dbReference type="NCBI Taxonomy" id="50452"/>
    <lineage>
        <taxon>Eukaryota</taxon>
        <taxon>Viridiplantae</taxon>
        <taxon>Streptophyta</taxon>
        <taxon>Embryophyta</taxon>
        <taxon>Tracheophyta</taxon>
        <taxon>Spermatophyta</taxon>
        <taxon>Magnoliopsida</taxon>
        <taxon>eudicotyledons</taxon>
        <taxon>Gunneridae</taxon>
        <taxon>Pentapetalae</taxon>
        <taxon>rosids</taxon>
        <taxon>malvids</taxon>
        <taxon>Brassicales</taxon>
        <taxon>Brassicaceae</taxon>
        <taxon>Arabideae</taxon>
        <taxon>Arabis</taxon>
    </lineage>
</organism>
<dbReference type="InterPro" id="IPR015342">
    <property type="entry name" value="PEX1-N_C-lobe"/>
</dbReference>
<dbReference type="SUPFAM" id="SSF54585">
    <property type="entry name" value="Cdc48 domain 2-like"/>
    <property type="match status" value="1"/>
</dbReference>
<dbReference type="InterPro" id="IPR003960">
    <property type="entry name" value="ATPase_AAA_CS"/>
</dbReference>